<evidence type="ECO:0000256" key="1">
    <source>
        <dbReference type="ARBA" id="ARBA00022737"/>
    </source>
</evidence>
<name>A0A8J1XGN4_OWEFU</name>
<dbReference type="Gene3D" id="1.25.40.20">
    <property type="entry name" value="Ankyrin repeat-containing domain"/>
    <property type="match status" value="1"/>
</dbReference>
<sequence length="758" mass="82656">MSTTTTPFSNPTIIVYYEDSDVEGDLSIVHQAATIGDTETLKQVIQQDPSVLEQTNADGMTPLAQAVMSRQMEAMKMLVIMGANLNAQDNLGRSCLSIAAYQGWHSGVVSLLRNGAKQFTPDKAGRTPLHASTYDPDTKTLGALLQIMSIDDINQKDNEGMTGLHWAAFHNRPEHLQLLLQRGADITSVDIDGKNALHWAAQNGSIACCSYIAKLPSASEQVNHQDHSGKTPVHFAAAAGHSQIIAELAKIPECDLECEDPDERTALHWAAATGQADSIAMLLKLGINPSPFDAEDGTPLDYARQSGHAVCDADQQKCIQLLEDRLDQLMERTTVDKSTNQNDSSSKTRKNPLGFIVEFFKGKKTSKECNNIHELSDASQETYNESSISDHSPEVHERIKHDYSNRRNSKVLTVNTAEGSSGVNMNQNGNHSNSSSQNKHRLSPLPRVRTPREKTKTLPVQAEEIIALQTGNDFRRTPPGTARSLSPIQSSHTLSSSDPAGAGRGLKSHTSSLSEDGGTLFPRTNLTCSGLDVKPSTPPQLAPLKGPKPRISGGPPQSVTRLRNEKVGINRTPTPPSWDHFLGDLPTDSRLEPSSNDGTNIKKKKKKKKSKSPLEPANIEFEDTTKQNSRTQSTTTPKALSPGPNMTHSPSPMTLSTGSNKTHSASPRAHSPNLRRHSNTSPISLHSPERLKGSSDTFRPQTEGNMLRRDIDDLPPRPTSTLHNTTKSAISLPVHSLEAKKLPEKYKDLDRSINNLLH</sequence>
<feature type="compositionally biased region" description="Polar residues" evidence="3">
    <location>
        <begin position="626"/>
        <end position="665"/>
    </location>
</feature>
<feature type="compositionally biased region" description="Polar residues" evidence="3">
    <location>
        <begin position="410"/>
        <end position="423"/>
    </location>
</feature>
<keyword evidence="1" id="KW-0677">Repeat</keyword>
<evidence type="ECO:0000313" key="5">
    <source>
        <dbReference type="Proteomes" id="UP000749559"/>
    </source>
</evidence>
<evidence type="ECO:0000256" key="2">
    <source>
        <dbReference type="ARBA" id="ARBA00023043"/>
    </source>
</evidence>
<dbReference type="OrthoDB" id="10258888at2759"/>
<feature type="compositionally biased region" description="Polar residues" evidence="3">
    <location>
        <begin position="719"/>
        <end position="728"/>
    </location>
</feature>
<dbReference type="InterPro" id="IPR036770">
    <property type="entry name" value="Ankyrin_rpt-contain_sf"/>
</dbReference>
<reference evidence="4" key="1">
    <citation type="submission" date="2022-03" db="EMBL/GenBank/DDBJ databases">
        <authorList>
            <person name="Martin C."/>
        </authorList>
    </citation>
    <scope>NUCLEOTIDE SEQUENCE</scope>
</reference>
<dbReference type="Proteomes" id="UP000749559">
    <property type="component" value="Unassembled WGS sequence"/>
</dbReference>
<feature type="compositionally biased region" description="Low complexity" evidence="3">
    <location>
        <begin position="424"/>
        <end position="437"/>
    </location>
</feature>
<organism evidence="4 5">
    <name type="scientific">Owenia fusiformis</name>
    <name type="common">Polychaete worm</name>
    <dbReference type="NCBI Taxonomy" id="6347"/>
    <lineage>
        <taxon>Eukaryota</taxon>
        <taxon>Metazoa</taxon>
        <taxon>Spiralia</taxon>
        <taxon>Lophotrochozoa</taxon>
        <taxon>Annelida</taxon>
        <taxon>Polychaeta</taxon>
        <taxon>Sedentaria</taxon>
        <taxon>Canalipalpata</taxon>
        <taxon>Sabellida</taxon>
        <taxon>Oweniida</taxon>
        <taxon>Oweniidae</taxon>
        <taxon>Owenia</taxon>
    </lineage>
</organism>
<keyword evidence="5" id="KW-1185">Reference proteome</keyword>
<dbReference type="SMART" id="SM00248">
    <property type="entry name" value="ANK"/>
    <property type="match status" value="8"/>
</dbReference>
<dbReference type="AlphaFoldDB" id="A0A8J1XGN4"/>
<dbReference type="PANTHER" id="PTHR24198">
    <property type="entry name" value="ANKYRIN REPEAT AND PROTEIN KINASE DOMAIN-CONTAINING PROTEIN"/>
    <property type="match status" value="1"/>
</dbReference>
<dbReference type="InterPro" id="IPR002110">
    <property type="entry name" value="Ankyrin_rpt"/>
</dbReference>
<evidence type="ECO:0000313" key="4">
    <source>
        <dbReference type="EMBL" id="CAH1784038.1"/>
    </source>
</evidence>
<feature type="compositionally biased region" description="Polar residues" evidence="3">
    <location>
        <begin position="694"/>
        <end position="704"/>
    </location>
</feature>
<dbReference type="GO" id="GO:0005737">
    <property type="term" value="C:cytoplasm"/>
    <property type="evidence" value="ECO:0007669"/>
    <property type="project" value="TreeGrafter"/>
</dbReference>
<feature type="compositionally biased region" description="Polar residues" evidence="3">
    <location>
        <begin position="377"/>
        <end position="390"/>
    </location>
</feature>
<feature type="compositionally biased region" description="Basic and acidic residues" evidence="3">
    <location>
        <begin position="391"/>
        <end position="405"/>
    </location>
</feature>
<accession>A0A8J1XGN4</accession>
<dbReference type="SUPFAM" id="SSF48403">
    <property type="entry name" value="Ankyrin repeat"/>
    <property type="match status" value="1"/>
</dbReference>
<gene>
    <name evidence="4" type="ORF">OFUS_LOCUS10300</name>
</gene>
<protein>
    <submittedName>
        <fullName evidence="4">Uncharacterized protein</fullName>
    </submittedName>
</protein>
<proteinExistence type="predicted"/>
<dbReference type="PROSITE" id="PS50088">
    <property type="entry name" value="ANK_REPEAT"/>
    <property type="match status" value="4"/>
</dbReference>
<feature type="region of interest" description="Disordered" evidence="3">
    <location>
        <begin position="377"/>
        <end position="728"/>
    </location>
</feature>
<keyword evidence="2" id="KW-0040">ANK repeat</keyword>
<feature type="compositionally biased region" description="Basic residues" evidence="3">
    <location>
        <begin position="601"/>
        <end position="611"/>
    </location>
</feature>
<feature type="compositionally biased region" description="Polar residues" evidence="3">
    <location>
        <begin position="483"/>
        <end position="498"/>
    </location>
</feature>
<dbReference type="EMBL" id="CAIIXF020000005">
    <property type="protein sequence ID" value="CAH1784038.1"/>
    <property type="molecule type" value="Genomic_DNA"/>
</dbReference>
<dbReference type="PROSITE" id="PS50297">
    <property type="entry name" value="ANK_REP_REGION"/>
    <property type="match status" value="4"/>
</dbReference>
<evidence type="ECO:0000256" key="3">
    <source>
        <dbReference type="SAM" id="MobiDB-lite"/>
    </source>
</evidence>
<dbReference type="PANTHER" id="PTHR24198:SF188">
    <property type="entry name" value="ANKYRIN REPEAT DOMAIN 55"/>
    <property type="match status" value="1"/>
</dbReference>
<feature type="compositionally biased region" description="Basic and acidic residues" evidence="3">
    <location>
        <begin position="706"/>
        <end position="715"/>
    </location>
</feature>
<dbReference type="Pfam" id="PF12796">
    <property type="entry name" value="Ank_2"/>
    <property type="match status" value="3"/>
</dbReference>
<comment type="caution">
    <text evidence="4">The sequence shown here is derived from an EMBL/GenBank/DDBJ whole genome shotgun (WGS) entry which is preliminary data.</text>
</comment>